<name>A0A143PI17_LUTPR</name>
<dbReference type="Pfam" id="PF04542">
    <property type="entry name" value="Sigma70_r2"/>
    <property type="match status" value="1"/>
</dbReference>
<accession>A0A143PI17</accession>
<dbReference type="InterPro" id="IPR013249">
    <property type="entry name" value="RNA_pol_sigma70_r4_t2"/>
</dbReference>
<dbReference type="CDD" id="cd06171">
    <property type="entry name" value="Sigma70_r4"/>
    <property type="match status" value="1"/>
</dbReference>
<dbReference type="AlphaFoldDB" id="A0A143PI17"/>
<feature type="region of interest" description="Disordered" evidence="6">
    <location>
        <begin position="98"/>
        <end position="121"/>
    </location>
</feature>
<dbReference type="Gene3D" id="1.10.1740.10">
    <property type="match status" value="1"/>
</dbReference>
<dbReference type="PANTHER" id="PTHR43133">
    <property type="entry name" value="RNA POLYMERASE ECF-TYPE SIGMA FACTO"/>
    <property type="match status" value="1"/>
</dbReference>
<reference evidence="9 10" key="1">
    <citation type="journal article" date="2016" name="Genome Announc.">
        <title>First Complete Genome Sequence of a Subdivision 6 Acidobacterium Strain.</title>
        <authorList>
            <person name="Huang S."/>
            <person name="Vieira S."/>
            <person name="Bunk B."/>
            <person name="Riedel T."/>
            <person name="Sproer C."/>
            <person name="Overmann J."/>
        </authorList>
    </citation>
    <scope>NUCLEOTIDE SEQUENCE [LARGE SCALE GENOMIC DNA]</scope>
    <source>
        <strain evidence="10">DSM 100886 HEG_-6_39</strain>
    </source>
</reference>
<proteinExistence type="inferred from homology"/>
<dbReference type="PANTHER" id="PTHR43133:SF58">
    <property type="entry name" value="ECF RNA POLYMERASE SIGMA FACTOR SIGD"/>
    <property type="match status" value="1"/>
</dbReference>
<dbReference type="SUPFAM" id="SSF88659">
    <property type="entry name" value="Sigma3 and sigma4 domains of RNA polymerase sigma factors"/>
    <property type="match status" value="1"/>
</dbReference>
<dbReference type="STRING" id="1855912.LuPra_01405"/>
<evidence type="ECO:0000256" key="6">
    <source>
        <dbReference type="SAM" id="MobiDB-lite"/>
    </source>
</evidence>
<dbReference type="Proteomes" id="UP000076079">
    <property type="component" value="Chromosome"/>
</dbReference>
<keyword evidence="2" id="KW-0805">Transcription regulation</keyword>
<gene>
    <name evidence="9" type="primary">carQ</name>
    <name evidence="9" type="ORF">LuPra_01405</name>
</gene>
<evidence type="ECO:0000256" key="3">
    <source>
        <dbReference type="ARBA" id="ARBA00023082"/>
    </source>
</evidence>
<dbReference type="Gene3D" id="1.10.10.10">
    <property type="entry name" value="Winged helix-like DNA-binding domain superfamily/Winged helix DNA-binding domain"/>
    <property type="match status" value="1"/>
</dbReference>
<dbReference type="SUPFAM" id="SSF88946">
    <property type="entry name" value="Sigma2 domain of RNA polymerase sigma factors"/>
    <property type="match status" value="1"/>
</dbReference>
<evidence type="ECO:0000256" key="2">
    <source>
        <dbReference type="ARBA" id="ARBA00023015"/>
    </source>
</evidence>
<keyword evidence="3" id="KW-0731">Sigma factor</keyword>
<keyword evidence="10" id="KW-1185">Reference proteome</keyword>
<dbReference type="GO" id="GO:0006352">
    <property type="term" value="P:DNA-templated transcription initiation"/>
    <property type="evidence" value="ECO:0007669"/>
    <property type="project" value="InterPro"/>
</dbReference>
<dbReference type="Pfam" id="PF08281">
    <property type="entry name" value="Sigma70_r4_2"/>
    <property type="match status" value="1"/>
</dbReference>
<evidence type="ECO:0000256" key="4">
    <source>
        <dbReference type="ARBA" id="ARBA00023125"/>
    </source>
</evidence>
<evidence type="ECO:0000259" key="8">
    <source>
        <dbReference type="Pfam" id="PF08281"/>
    </source>
</evidence>
<dbReference type="InterPro" id="IPR007627">
    <property type="entry name" value="RNA_pol_sigma70_r2"/>
</dbReference>
<dbReference type="GO" id="GO:0003677">
    <property type="term" value="F:DNA binding"/>
    <property type="evidence" value="ECO:0007669"/>
    <property type="project" value="UniProtKB-KW"/>
</dbReference>
<dbReference type="EMBL" id="CP015136">
    <property type="protein sequence ID" value="AMY08212.1"/>
    <property type="molecule type" value="Genomic_DNA"/>
</dbReference>
<evidence type="ECO:0000256" key="5">
    <source>
        <dbReference type="ARBA" id="ARBA00023163"/>
    </source>
</evidence>
<reference evidence="10" key="2">
    <citation type="submission" date="2016-04" db="EMBL/GenBank/DDBJ databases">
        <title>First Complete Genome Sequence of a Subdivision 6 Acidobacterium.</title>
        <authorList>
            <person name="Huang S."/>
            <person name="Vieira S."/>
            <person name="Bunk B."/>
            <person name="Riedel T."/>
            <person name="Sproeer C."/>
            <person name="Overmann J."/>
        </authorList>
    </citation>
    <scope>NUCLEOTIDE SEQUENCE [LARGE SCALE GENOMIC DNA]</scope>
    <source>
        <strain evidence="10">DSM 100886 HEG_-6_39</strain>
    </source>
</reference>
<sequence>MTASQEAEFRGLMQQAQAGDQQAYHALLTALVPVVRRYVEQRSSRAPWTDDAVQDILWALHQARHTWNPSRPFAPWCYALMQHRLVDAARKASRVLKRETSDDTAIATAPDQRGPDDDTRQAEVRARVLDEVDALPPRQRDVVRLLKLEERPVREVAGRLGMSESNVKVTAHRAYRVLRERLGGWWHGA</sequence>
<dbReference type="InterPro" id="IPR013324">
    <property type="entry name" value="RNA_pol_sigma_r3/r4-like"/>
</dbReference>
<dbReference type="RefSeq" id="WP_110170073.1">
    <property type="nucleotide sequence ID" value="NZ_CP015136.1"/>
</dbReference>
<evidence type="ECO:0000313" key="10">
    <source>
        <dbReference type="Proteomes" id="UP000076079"/>
    </source>
</evidence>
<evidence type="ECO:0000313" key="9">
    <source>
        <dbReference type="EMBL" id="AMY08212.1"/>
    </source>
</evidence>
<feature type="domain" description="RNA polymerase sigma-70 region 2" evidence="7">
    <location>
        <begin position="28"/>
        <end position="94"/>
    </location>
</feature>
<dbReference type="InterPro" id="IPR039425">
    <property type="entry name" value="RNA_pol_sigma-70-like"/>
</dbReference>
<dbReference type="InterPro" id="IPR036388">
    <property type="entry name" value="WH-like_DNA-bd_sf"/>
</dbReference>
<keyword evidence="4" id="KW-0238">DNA-binding</keyword>
<feature type="domain" description="RNA polymerase sigma factor 70 region 4 type 2" evidence="8">
    <location>
        <begin position="127"/>
        <end position="176"/>
    </location>
</feature>
<dbReference type="NCBIfam" id="TIGR02937">
    <property type="entry name" value="sigma70-ECF"/>
    <property type="match status" value="1"/>
</dbReference>
<dbReference type="InterPro" id="IPR014284">
    <property type="entry name" value="RNA_pol_sigma-70_dom"/>
</dbReference>
<dbReference type="KEGG" id="abac:LuPra_01405"/>
<dbReference type="GO" id="GO:0016987">
    <property type="term" value="F:sigma factor activity"/>
    <property type="evidence" value="ECO:0007669"/>
    <property type="project" value="UniProtKB-KW"/>
</dbReference>
<organism evidence="9 10">
    <name type="scientific">Luteitalea pratensis</name>
    <dbReference type="NCBI Taxonomy" id="1855912"/>
    <lineage>
        <taxon>Bacteria</taxon>
        <taxon>Pseudomonadati</taxon>
        <taxon>Acidobacteriota</taxon>
        <taxon>Vicinamibacteria</taxon>
        <taxon>Vicinamibacterales</taxon>
        <taxon>Vicinamibacteraceae</taxon>
        <taxon>Luteitalea</taxon>
    </lineage>
</organism>
<evidence type="ECO:0000256" key="1">
    <source>
        <dbReference type="ARBA" id="ARBA00010641"/>
    </source>
</evidence>
<evidence type="ECO:0000259" key="7">
    <source>
        <dbReference type="Pfam" id="PF04542"/>
    </source>
</evidence>
<protein>
    <submittedName>
        <fullName evidence="9">RNA polymerase sigma factor CarQ</fullName>
    </submittedName>
</protein>
<dbReference type="InterPro" id="IPR013325">
    <property type="entry name" value="RNA_pol_sigma_r2"/>
</dbReference>
<dbReference type="OrthoDB" id="9784984at2"/>
<comment type="similarity">
    <text evidence="1">Belongs to the sigma-70 factor family. ECF subfamily.</text>
</comment>
<keyword evidence="5" id="KW-0804">Transcription</keyword>